<accession>A0A401VV02</accession>
<keyword evidence="1 3" id="KW-0597">Phosphoprotein</keyword>
<dbReference type="PROSITE" id="PS50043">
    <property type="entry name" value="HTH_LUXR_2"/>
    <property type="match status" value="1"/>
</dbReference>
<dbReference type="CDD" id="cd17535">
    <property type="entry name" value="REC_NarL-like"/>
    <property type="match status" value="1"/>
</dbReference>
<dbReference type="PANTHER" id="PTHR43214">
    <property type="entry name" value="TWO-COMPONENT RESPONSE REGULATOR"/>
    <property type="match status" value="1"/>
</dbReference>
<gene>
    <name evidence="6" type="ORF">GKJPGBOP_00539</name>
</gene>
<dbReference type="InterPro" id="IPR001789">
    <property type="entry name" value="Sig_transdc_resp-reg_receiver"/>
</dbReference>
<evidence type="ECO:0000256" key="3">
    <source>
        <dbReference type="PROSITE-ProRule" id="PRU00169"/>
    </source>
</evidence>
<dbReference type="PRINTS" id="PR00038">
    <property type="entry name" value="HTHLUXR"/>
</dbReference>
<feature type="domain" description="HTH luxR-type" evidence="4">
    <location>
        <begin position="149"/>
        <end position="214"/>
    </location>
</feature>
<dbReference type="Proteomes" id="UP000286746">
    <property type="component" value="Unassembled WGS sequence"/>
</dbReference>
<dbReference type="PANTHER" id="PTHR43214:SF43">
    <property type="entry name" value="TWO-COMPONENT RESPONSE REGULATOR"/>
    <property type="match status" value="1"/>
</dbReference>
<dbReference type="GO" id="GO:0006355">
    <property type="term" value="P:regulation of DNA-templated transcription"/>
    <property type="evidence" value="ECO:0007669"/>
    <property type="project" value="InterPro"/>
</dbReference>
<evidence type="ECO:0000259" key="4">
    <source>
        <dbReference type="PROSITE" id="PS50043"/>
    </source>
</evidence>
<dbReference type="InterPro" id="IPR058245">
    <property type="entry name" value="NreC/VraR/RcsB-like_REC"/>
</dbReference>
<keyword evidence="7" id="KW-1185">Reference proteome</keyword>
<evidence type="ECO:0000313" key="6">
    <source>
        <dbReference type="EMBL" id="GCD40886.1"/>
    </source>
</evidence>
<dbReference type="SMART" id="SM00448">
    <property type="entry name" value="REC"/>
    <property type="match status" value="1"/>
</dbReference>
<keyword evidence="2 6" id="KW-0238">DNA-binding</keyword>
<proteinExistence type="predicted"/>
<dbReference type="Gene3D" id="3.40.50.2300">
    <property type="match status" value="1"/>
</dbReference>
<dbReference type="SMART" id="SM00421">
    <property type="entry name" value="HTH_LUXR"/>
    <property type="match status" value="1"/>
</dbReference>
<feature type="domain" description="Response regulatory" evidence="5">
    <location>
        <begin position="3"/>
        <end position="119"/>
    </location>
</feature>
<dbReference type="EMBL" id="BHZD01000001">
    <property type="protein sequence ID" value="GCD40886.1"/>
    <property type="molecule type" value="Genomic_DNA"/>
</dbReference>
<feature type="modified residue" description="4-aspartylphosphate" evidence="3">
    <location>
        <position position="54"/>
    </location>
</feature>
<dbReference type="GO" id="GO:0003677">
    <property type="term" value="F:DNA binding"/>
    <property type="evidence" value="ECO:0007669"/>
    <property type="project" value="UniProtKB-KW"/>
</dbReference>
<evidence type="ECO:0000259" key="5">
    <source>
        <dbReference type="PROSITE" id="PS50110"/>
    </source>
</evidence>
<dbReference type="Pfam" id="PF00072">
    <property type="entry name" value="Response_reg"/>
    <property type="match status" value="1"/>
</dbReference>
<dbReference type="SUPFAM" id="SSF52172">
    <property type="entry name" value="CheY-like"/>
    <property type="match status" value="1"/>
</dbReference>
<dbReference type="AlphaFoldDB" id="A0A401VV02"/>
<comment type="caution">
    <text evidence="6">The sequence shown here is derived from an EMBL/GenBank/DDBJ whole genome shotgun (WGS) entry which is preliminary data.</text>
</comment>
<reference evidence="6 7" key="1">
    <citation type="submission" date="2018-11" db="EMBL/GenBank/DDBJ databases">
        <title>Whole genome sequence of Streptomyces paromomycinus NBRC 15454(T).</title>
        <authorList>
            <person name="Komaki H."/>
            <person name="Tamura T."/>
        </authorList>
    </citation>
    <scope>NUCLEOTIDE SEQUENCE [LARGE SCALE GENOMIC DNA]</scope>
    <source>
        <strain evidence="6 7">NBRC 15454</strain>
    </source>
</reference>
<dbReference type="PROSITE" id="PS50110">
    <property type="entry name" value="RESPONSE_REGULATORY"/>
    <property type="match status" value="1"/>
</dbReference>
<dbReference type="RefSeq" id="WP_125051475.1">
    <property type="nucleotide sequence ID" value="NZ_BHZD01000001.1"/>
</dbReference>
<protein>
    <submittedName>
        <fullName evidence="6">DNA-binding response regulator</fullName>
    </submittedName>
</protein>
<dbReference type="InterPro" id="IPR016032">
    <property type="entry name" value="Sig_transdc_resp-reg_C-effctor"/>
</dbReference>
<dbReference type="InterPro" id="IPR000792">
    <property type="entry name" value="Tscrpt_reg_LuxR_C"/>
</dbReference>
<evidence type="ECO:0000313" key="7">
    <source>
        <dbReference type="Proteomes" id="UP000286746"/>
    </source>
</evidence>
<organism evidence="6 7">
    <name type="scientific">Streptomyces paromomycinus</name>
    <name type="common">Streptomyces rimosus subsp. paromomycinus</name>
    <dbReference type="NCBI Taxonomy" id="92743"/>
    <lineage>
        <taxon>Bacteria</taxon>
        <taxon>Bacillati</taxon>
        <taxon>Actinomycetota</taxon>
        <taxon>Actinomycetes</taxon>
        <taxon>Kitasatosporales</taxon>
        <taxon>Streptomycetaceae</taxon>
        <taxon>Streptomyces</taxon>
    </lineage>
</organism>
<dbReference type="CDD" id="cd06170">
    <property type="entry name" value="LuxR_C_like"/>
    <property type="match status" value="1"/>
</dbReference>
<dbReference type="Pfam" id="PF00196">
    <property type="entry name" value="GerE"/>
    <property type="match status" value="1"/>
</dbReference>
<name>A0A401VV02_STREY</name>
<dbReference type="SUPFAM" id="SSF46894">
    <property type="entry name" value="C-terminal effector domain of the bipartite response regulators"/>
    <property type="match status" value="1"/>
</dbReference>
<sequence length="226" mass="23494">MIRVLVVEDERTLADALEIAIGAQPDLACVGAAATVEAALPLVAAHSPDVVLMDIHLPGANGIEGTRRIGAAHPRTRVLLLTADTDPGQLVAGTSAGAAGFLVKDSAFPTVLAAIRAPAEGPMYVEESTLGILVAALGPSSDETAPSRRNGDRTRLTAREREVLQLMGRGLGPRAIAEQLVVSPHTARGHVKRVMAKLGAHSQLEAVVTAARSGLLRVSAQESREH</sequence>
<dbReference type="GO" id="GO:0000160">
    <property type="term" value="P:phosphorelay signal transduction system"/>
    <property type="evidence" value="ECO:0007669"/>
    <property type="project" value="InterPro"/>
</dbReference>
<evidence type="ECO:0000256" key="2">
    <source>
        <dbReference type="ARBA" id="ARBA00023125"/>
    </source>
</evidence>
<evidence type="ECO:0000256" key="1">
    <source>
        <dbReference type="ARBA" id="ARBA00022553"/>
    </source>
</evidence>
<dbReference type="InterPro" id="IPR011006">
    <property type="entry name" value="CheY-like_superfamily"/>
</dbReference>
<dbReference type="InterPro" id="IPR039420">
    <property type="entry name" value="WalR-like"/>
</dbReference>